<evidence type="ECO:0008006" key="3">
    <source>
        <dbReference type="Google" id="ProtNLM"/>
    </source>
</evidence>
<organism evidence="1 2">
    <name type="scientific">Cyclobacterium marinum (strain ATCC 25205 / DSM 745 / LMG 13164 / NCIMB 1802)</name>
    <name type="common">Flectobacillus marinus</name>
    <dbReference type="NCBI Taxonomy" id="880070"/>
    <lineage>
        <taxon>Bacteria</taxon>
        <taxon>Pseudomonadati</taxon>
        <taxon>Bacteroidota</taxon>
        <taxon>Cytophagia</taxon>
        <taxon>Cytophagales</taxon>
        <taxon>Cyclobacteriaceae</taxon>
        <taxon>Cyclobacterium</taxon>
    </lineage>
</organism>
<dbReference type="Pfam" id="PF08002">
    <property type="entry name" value="DUF1697"/>
    <property type="match status" value="1"/>
</dbReference>
<gene>
    <name evidence="1" type="ordered locus">Cycma_4857</name>
</gene>
<dbReference type="OrthoDB" id="9806494at2"/>
<dbReference type="HOGENOM" id="CLU_106303_2_0_10"/>
<keyword evidence="2" id="KW-1185">Reference proteome</keyword>
<dbReference type="SUPFAM" id="SSF160379">
    <property type="entry name" value="SP0830-like"/>
    <property type="match status" value="1"/>
</dbReference>
<evidence type="ECO:0000313" key="2">
    <source>
        <dbReference type="Proteomes" id="UP000001635"/>
    </source>
</evidence>
<sequence length="180" mass="20474">MDKKIAILRGINVGGKRKILMVDLKSLFEDLGYKEISTYIQSGNVIFKSAEKADELKIANSIEKAIEEKFGFEVPVIVRTAENLQKTLSNNPFSKGDQEDIAPLHITFLAQEPAEENLIKIKVLDFSPDKFKIEGKDVFIYCEGKYHQSKLTNNFFESKLKVKATTRNLKTVRKLCELSQ</sequence>
<dbReference type="PANTHER" id="PTHR36439:SF1">
    <property type="entry name" value="DUF1697 DOMAIN-CONTAINING PROTEIN"/>
    <property type="match status" value="1"/>
</dbReference>
<dbReference type="AlphaFoldDB" id="G0J6M7"/>
<proteinExistence type="predicted"/>
<dbReference type="eggNOG" id="COG3797">
    <property type="taxonomic scope" value="Bacteria"/>
</dbReference>
<accession>G0J6M7</accession>
<dbReference type="KEGG" id="cmr:Cycma_4857"/>
<name>G0J6M7_CYCMS</name>
<dbReference type="PIRSF" id="PIRSF008502">
    <property type="entry name" value="UCP008502"/>
    <property type="match status" value="1"/>
</dbReference>
<dbReference type="STRING" id="880070.Cycma_4857"/>
<dbReference type="Proteomes" id="UP000001635">
    <property type="component" value="Chromosome"/>
</dbReference>
<dbReference type="Gene3D" id="3.30.70.1280">
    <property type="entry name" value="SP0830-like domains"/>
    <property type="match status" value="1"/>
</dbReference>
<reference evidence="2" key="1">
    <citation type="submission" date="2011-07" db="EMBL/GenBank/DDBJ databases">
        <title>The complete genome of Cyclobacterium marinum DSM 745.</title>
        <authorList>
            <person name="Lucas S."/>
            <person name="Han J."/>
            <person name="Lapidus A."/>
            <person name="Bruce D."/>
            <person name="Goodwin L."/>
            <person name="Pitluck S."/>
            <person name="Peters L."/>
            <person name="Kyrpides N."/>
            <person name="Mavromatis K."/>
            <person name="Ivanova N."/>
            <person name="Ovchinnikova G."/>
            <person name="Chertkov O."/>
            <person name="Detter J.C."/>
            <person name="Tapia R."/>
            <person name="Han C."/>
            <person name="Land M."/>
            <person name="Hauser L."/>
            <person name="Markowitz V."/>
            <person name="Cheng J.-F."/>
            <person name="Hugenholtz P."/>
            <person name="Woyke T."/>
            <person name="Wu D."/>
            <person name="Tindall B."/>
            <person name="Schuetze A."/>
            <person name="Brambilla E."/>
            <person name="Klenk H.-P."/>
            <person name="Eisen J.A."/>
        </authorList>
    </citation>
    <scope>NUCLEOTIDE SEQUENCE [LARGE SCALE GENOMIC DNA]</scope>
    <source>
        <strain evidence="2">ATCC 25205 / DSM 745 / LMG 13164 / NCIMB 1802</strain>
    </source>
</reference>
<dbReference type="EMBL" id="CP002955">
    <property type="protein sequence ID" value="AEL28542.1"/>
    <property type="molecule type" value="Genomic_DNA"/>
</dbReference>
<evidence type="ECO:0000313" key="1">
    <source>
        <dbReference type="EMBL" id="AEL28542.1"/>
    </source>
</evidence>
<dbReference type="RefSeq" id="WP_014022822.1">
    <property type="nucleotide sequence ID" value="NC_015914.1"/>
</dbReference>
<dbReference type="InterPro" id="IPR012545">
    <property type="entry name" value="DUF1697"/>
</dbReference>
<protein>
    <recommendedName>
        <fullName evidence="3">DUF1697 domain-containing protein</fullName>
    </recommendedName>
</protein>
<dbReference type="PANTHER" id="PTHR36439">
    <property type="entry name" value="BLL4334 PROTEIN"/>
    <property type="match status" value="1"/>
</dbReference>